<dbReference type="GO" id="GO:0005634">
    <property type="term" value="C:nucleus"/>
    <property type="evidence" value="ECO:0007669"/>
    <property type="project" value="TreeGrafter"/>
</dbReference>
<evidence type="ECO:0000256" key="1">
    <source>
        <dbReference type="ARBA" id="ARBA00023016"/>
    </source>
</evidence>
<feature type="compositionally biased region" description="Basic and acidic residues" evidence="4">
    <location>
        <begin position="16"/>
        <end position="27"/>
    </location>
</feature>
<gene>
    <name evidence="6" type="ORF">LARSCL_LOCUS5424</name>
</gene>
<dbReference type="PRINTS" id="PR00299">
    <property type="entry name" value="ACRYSTALLIN"/>
</dbReference>
<dbReference type="AlphaFoldDB" id="A0AAV1ZK99"/>
<dbReference type="InterPro" id="IPR008978">
    <property type="entry name" value="HSP20-like_chaperone"/>
</dbReference>
<sequence length="142" mass="16246">MSSDGKKKRANVLDTPSKEEKEGKLGKSNESLKTIPLLKVQDLDAEKTKEVKVDAEAFQIVFYMKHFRVTDIIVKVVDHTLIIDACHREHADEHGLVSRSMVRKQKLPLNVKLETLVSSFTSHGFLVIHAEWLDKKIEQKQK</sequence>
<dbReference type="PANTHER" id="PTHR45640:SF13">
    <property type="entry name" value="HEAT SHOCK PROTEIN 22-RELATED"/>
    <property type="match status" value="1"/>
</dbReference>
<dbReference type="GO" id="GO:0005737">
    <property type="term" value="C:cytoplasm"/>
    <property type="evidence" value="ECO:0007669"/>
    <property type="project" value="TreeGrafter"/>
</dbReference>
<dbReference type="Pfam" id="PF00011">
    <property type="entry name" value="HSP20"/>
    <property type="match status" value="1"/>
</dbReference>
<feature type="compositionally biased region" description="Basic residues" evidence="4">
    <location>
        <begin position="1"/>
        <end position="10"/>
    </location>
</feature>
<protein>
    <recommendedName>
        <fullName evidence="5">SHSP domain-containing protein</fullName>
    </recommendedName>
</protein>
<feature type="domain" description="SHSP" evidence="5">
    <location>
        <begin position="40"/>
        <end position="142"/>
    </location>
</feature>
<dbReference type="SUPFAM" id="SSF49764">
    <property type="entry name" value="HSP20-like chaperones"/>
    <property type="match status" value="1"/>
</dbReference>
<evidence type="ECO:0000259" key="5">
    <source>
        <dbReference type="PROSITE" id="PS01031"/>
    </source>
</evidence>
<accession>A0AAV1ZK99</accession>
<keyword evidence="7" id="KW-1185">Reference proteome</keyword>
<comment type="similarity">
    <text evidence="2 3">Belongs to the small heat shock protein (HSP20) family.</text>
</comment>
<name>A0AAV1ZK99_9ARAC</name>
<dbReference type="PROSITE" id="PS01031">
    <property type="entry name" value="SHSP"/>
    <property type="match status" value="1"/>
</dbReference>
<dbReference type="PANTHER" id="PTHR45640">
    <property type="entry name" value="HEAT SHOCK PROTEIN HSP-12.2-RELATED"/>
    <property type="match status" value="1"/>
</dbReference>
<feature type="region of interest" description="Disordered" evidence="4">
    <location>
        <begin position="1"/>
        <end position="28"/>
    </location>
</feature>
<dbReference type="CDD" id="cd06526">
    <property type="entry name" value="metazoan_ACD"/>
    <property type="match status" value="1"/>
</dbReference>
<dbReference type="EMBL" id="CAXIEN010000050">
    <property type="protein sequence ID" value="CAL1270665.1"/>
    <property type="molecule type" value="Genomic_DNA"/>
</dbReference>
<organism evidence="6 7">
    <name type="scientific">Larinioides sclopetarius</name>
    <dbReference type="NCBI Taxonomy" id="280406"/>
    <lineage>
        <taxon>Eukaryota</taxon>
        <taxon>Metazoa</taxon>
        <taxon>Ecdysozoa</taxon>
        <taxon>Arthropoda</taxon>
        <taxon>Chelicerata</taxon>
        <taxon>Arachnida</taxon>
        <taxon>Araneae</taxon>
        <taxon>Araneomorphae</taxon>
        <taxon>Entelegynae</taxon>
        <taxon>Araneoidea</taxon>
        <taxon>Araneidae</taxon>
        <taxon>Larinioides</taxon>
    </lineage>
</organism>
<keyword evidence="1" id="KW-0346">Stress response</keyword>
<evidence type="ECO:0000256" key="3">
    <source>
        <dbReference type="RuleBase" id="RU003616"/>
    </source>
</evidence>
<dbReference type="GO" id="GO:0009408">
    <property type="term" value="P:response to heat"/>
    <property type="evidence" value="ECO:0007669"/>
    <property type="project" value="TreeGrafter"/>
</dbReference>
<evidence type="ECO:0000256" key="4">
    <source>
        <dbReference type="SAM" id="MobiDB-lite"/>
    </source>
</evidence>
<reference evidence="6 7" key="1">
    <citation type="submission" date="2024-04" db="EMBL/GenBank/DDBJ databases">
        <authorList>
            <person name="Rising A."/>
            <person name="Reimegard J."/>
            <person name="Sonavane S."/>
            <person name="Akerstrom W."/>
            <person name="Nylinder S."/>
            <person name="Hedman E."/>
            <person name="Kallberg Y."/>
        </authorList>
    </citation>
    <scope>NUCLEOTIDE SEQUENCE [LARGE SCALE GENOMIC DNA]</scope>
</reference>
<evidence type="ECO:0000313" key="6">
    <source>
        <dbReference type="EMBL" id="CAL1270665.1"/>
    </source>
</evidence>
<proteinExistence type="inferred from homology"/>
<comment type="caution">
    <text evidence="6">The sequence shown here is derived from an EMBL/GenBank/DDBJ whole genome shotgun (WGS) entry which is preliminary data.</text>
</comment>
<dbReference type="GO" id="GO:0042026">
    <property type="term" value="P:protein refolding"/>
    <property type="evidence" value="ECO:0007669"/>
    <property type="project" value="TreeGrafter"/>
</dbReference>
<evidence type="ECO:0000256" key="2">
    <source>
        <dbReference type="PROSITE-ProRule" id="PRU00285"/>
    </source>
</evidence>
<dbReference type="GO" id="GO:0051082">
    <property type="term" value="F:unfolded protein binding"/>
    <property type="evidence" value="ECO:0007669"/>
    <property type="project" value="TreeGrafter"/>
</dbReference>
<dbReference type="Proteomes" id="UP001497382">
    <property type="component" value="Unassembled WGS sequence"/>
</dbReference>
<evidence type="ECO:0000313" key="7">
    <source>
        <dbReference type="Proteomes" id="UP001497382"/>
    </source>
</evidence>
<dbReference type="Gene3D" id="2.60.40.790">
    <property type="match status" value="1"/>
</dbReference>
<dbReference type="InterPro" id="IPR002068">
    <property type="entry name" value="A-crystallin/Hsp20_dom"/>
</dbReference>
<dbReference type="InterPro" id="IPR001436">
    <property type="entry name" value="Alpha-crystallin/sHSP_animal"/>
</dbReference>